<keyword evidence="21" id="KW-1185">Reference proteome</keyword>
<keyword evidence="5 16" id="KW-0812">Transmembrane</keyword>
<dbReference type="InterPro" id="IPR035762">
    <property type="entry name" value="SPRY3_RyR"/>
</dbReference>
<evidence type="ECO:0000256" key="12">
    <source>
        <dbReference type="ARBA" id="ARBA00023286"/>
    </source>
</evidence>
<dbReference type="Pfam" id="PF08454">
    <property type="entry name" value="RIH_assoc"/>
    <property type="match status" value="1"/>
</dbReference>
<feature type="domain" description="B30.2/SPRY" evidence="17">
    <location>
        <begin position="1506"/>
        <end position="1723"/>
    </location>
</feature>
<dbReference type="Gene3D" id="1.10.287.70">
    <property type="match status" value="1"/>
</dbReference>
<dbReference type="InterPro" id="IPR014821">
    <property type="entry name" value="Ins145_P3_rcpt"/>
</dbReference>
<dbReference type="InterPro" id="IPR016093">
    <property type="entry name" value="MIR_motif"/>
</dbReference>
<dbReference type="Gene3D" id="2.60.120.920">
    <property type="match status" value="3"/>
</dbReference>
<feature type="compositionally biased region" description="Low complexity" evidence="15">
    <location>
        <begin position="1458"/>
        <end position="1469"/>
    </location>
</feature>
<dbReference type="FunFam" id="2.60.120.920:FF:000002">
    <property type="entry name" value="ryanodine receptor isoform X2"/>
    <property type="match status" value="1"/>
</dbReference>
<dbReference type="InterPro" id="IPR018247">
    <property type="entry name" value="EF_Hand_1_Ca_BS"/>
</dbReference>
<evidence type="ECO:0000313" key="20">
    <source>
        <dbReference type="EMBL" id="CAI9729939.1"/>
    </source>
</evidence>
<evidence type="ECO:0000256" key="16">
    <source>
        <dbReference type="SAM" id="Phobius"/>
    </source>
</evidence>
<feature type="region of interest" description="Disordered" evidence="15">
    <location>
        <begin position="1398"/>
        <end position="1417"/>
    </location>
</feature>
<dbReference type="SUPFAM" id="SSF100909">
    <property type="entry name" value="IP3 receptor type 1 binding core, domain 2"/>
    <property type="match status" value="1"/>
</dbReference>
<feature type="transmembrane region" description="Helical" evidence="16">
    <location>
        <begin position="5046"/>
        <end position="5069"/>
    </location>
</feature>
<dbReference type="InterPro" id="IPR001870">
    <property type="entry name" value="B30.2/SPRY"/>
</dbReference>
<dbReference type="InterPro" id="IPR035761">
    <property type="entry name" value="SPRY1_RyR"/>
</dbReference>
<keyword evidence="4" id="KW-0107">Calcium channel</keyword>
<evidence type="ECO:0000259" key="19">
    <source>
        <dbReference type="PROSITE" id="PS50919"/>
    </source>
</evidence>
<keyword evidence="2" id="KW-0813">Transport</keyword>
<dbReference type="InterPro" id="IPR015925">
    <property type="entry name" value="Ryanodine_IP3_receptor"/>
</dbReference>
<dbReference type="Pfam" id="PF00622">
    <property type="entry name" value="SPRY"/>
    <property type="match status" value="3"/>
</dbReference>
<name>A0AA36B9A0_OCTVU</name>
<reference evidence="20" key="1">
    <citation type="submission" date="2023-08" db="EMBL/GenBank/DDBJ databases">
        <authorList>
            <person name="Alioto T."/>
            <person name="Alioto T."/>
            <person name="Gomez Garrido J."/>
        </authorList>
    </citation>
    <scope>NUCLEOTIDE SEQUENCE</scope>
</reference>
<comment type="catalytic activity">
    <reaction evidence="14">
        <text>Ca(2+)(in) = Ca(2+)(out)</text>
        <dbReference type="Rhea" id="RHEA:29671"/>
        <dbReference type="ChEBI" id="CHEBI:29108"/>
    </reaction>
</comment>
<dbReference type="CDD" id="cd23278">
    <property type="entry name" value="beta-trefoil_MIR_RyR"/>
    <property type="match status" value="1"/>
</dbReference>
<feature type="compositionally biased region" description="Polar residues" evidence="15">
    <location>
        <begin position="1503"/>
        <end position="1516"/>
    </location>
</feature>
<keyword evidence="8" id="KW-0703">Sarcoplasmic reticulum</keyword>
<evidence type="ECO:0000256" key="9">
    <source>
        <dbReference type="ARBA" id="ARBA00022989"/>
    </source>
</evidence>
<dbReference type="GO" id="GO:0006941">
    <property type="term" value="P:striated muscle contraction"/>
    <property type="evidence" value="ECO:0007669"/>
    <property type="project" value="TreeGrafter"/>
</dbReference>
<evidence type="ECO:0000256" key="6">
    <source>
        <dbReference type="ARBA" id="ARBA00022737"/>
    </source>
</evidence>
<dbReference type="FunFam" id="1.10.490.160:FF:000003">
    <property type="entry name" value="Ryanodine receptor, isoform E"/>
    <property type="match status" value="1"/>
</dbReference>
<dbReference type="Pfam" id="PF02026">
    <property type="entry name" value="RyR"/>
    <property type="match status" value="4"/>
</dbReference>
<dbReference type="SUPFAM" id="SSF47473">
    <property type="entry name" value="EF-hand"/>
    <property type="match status" value="1"/>
</dbReference>
<dbReference type="PROSITE" id="PS50919">
    <property type="entry name" value="MIR"/>
    <property type="match status" value="1"/>
</dbReference>
<dbReference type="Gene3D" id="1.10.490.160">
    <property type="match status" value="2"/>
</dbReference>
<dbReference type="PROSITE" id="PS00018">
    <property type="entry name" value="EF_HAND_1"/>
    <property type="match status" value="1"/>
</dbReference>
<dbReference type="CDD" id="cd12878">
    <property type="entry name" value="SPRY2_RyR"/>
    <property type="match status" value="1"/>
</dbReference>
<dbReference type="Pfam" id="PF13499">
    <property type="entry name" value="EF-hand_7"/>
    <property type="match status" value="1"/>
</dbReference>
<dbReference type="GO" id="GO:0005509">
    <property type="term" value="F:calcium ion binding"/>
    <property type="evidence" value="ECO:0007669"/>
    <property type="project" value="InterPro"/>
</dbReference>
<evidence type="ECO:0000256" key="1">
    <source>
        <dbReference type="ARBA" id="ARBA00004326"/>
    </source>
</evidence>
<dbReference type="InterPro" id="IPR009460">
    <property type="entry name" value="Ryanrecept_TM4-6"/>
</dbReference>
<dbReference type="GO" id="GO:0005790">
    <property type="term" value="C:smooth endoplasmic reticulum"/>
    <property type="evidence" value="ECO:0007669"/>
    <property type="project" value="TreeGrafter"/>
</dbReference>
<sequence>MADSAEPGGGEQDDISFLRTEDIVCLSCLASTARENDSGERYCLAAEGFGNRICSLINISNKDVPPDMSVCAFVLEQALSVRALQEMVTSASHASRATQSGHRTLLYGHAVLLRHLHSSMYLSCLSTSSSNDKLAFDVGLQEMAEDKSRQSGESCWWTIHPASKQRSEGEKVRVGDDLILVSVSSERYLHIGYGVSVIASFQQTLWTVVPMCSGAIRLKSLGFVFGGDVVRLFHGHMDECLTIPRSGSENEDNAVMYETGAVCSHARSLWQLEHIRTKWSGGFLGWGSQCRIRHITSGRYLSIHSDNQVVTVHRNRATEELTTFLLLMTKDEKKQSEGREDEGMGKADIKYGDSMTFIQHCASGLWLSYMTYETKKRGVGRVEEKKAVLLLEGHMDDAFTLSRAQEEESRSARVIRKCQSLFHRFNKALDSLKTEGRTSHAWSRITLEEVLKSLEDLIEYFAQPGEDEEHEERQSKLKALRNRQDLFQEEGMIALVLETIDKFIQYKSRRHFAHYAGEEAAEKWDDISSYLYLLLAAMIRGNRANCAQFAQSYRLDWLVSRLESQQSSTGVLDVLHCVLIDSPEALNMIKEKHIVTIISLIDKHGRDPKVLDVLRSLCVGNDIAVRTNQNLICDNLLPGRDLLLQTKLVDHVTSMKPNTYVGLHEGSAMYKKWYFEVVIAFIEQCTHQTPVLRIGWGNTEGFIPYPGGGEHWGANGVGDDLYSYAFDGVNLWTGGKPKQVRHESQVFEKAHTIGCALDLSIPQISFTVNGNKVHGVFKDFNTDGMFFPVVSMSARVSLRFMLGGEHGRLKFGPPDGHSPVLESLLPREKLRIDPCYYFGEQHKNIVSGPTEVLEYNAFVPGPIDTTHVQLPAYIENVRDKLAENIHELWSMNKIEQGWTYGEVRDDARKKHPCLCTFEQLPMSEKKYDITLAFETLRTLLALGYHISIQHKKESSRLKMVKLGSYYLQGNGYKPCPLDLNTIHLNEKMEELVDLLAENTHNVWAKDRIKQGWTYGLCEDNVNKRSPYLVPYSKVDEHIKKANRDTASETVKTLMAYGYILEPPTNEGGDGGSQVTQTIAEKKSTSRTYRAELTYAISHGKWYYEFEVITPGYMRLGWAKASFDPGCELGTDGLSYGFDGFLARKWFQGSEPYGKCWQAGDVIGCMLDLNDFIITFSLNGELMMDALGQEIAFRDIETNEGYVPAFTLGAHQQARVSFGQDINKLKYFTCYGLQEGYEPFCVNMTRQMTLWYSKNQPIFEPLTSDHSRLEAVRIPGGTNITPALKISSKNFGTLEHVCLEYVRLSLPVTCMEEYVARDRTIQSEIDHKMNLENIRRHEMDIEEERNAYADMPGQNYSDANISDASVEKGSKVIAALHHDYAGDESLSDADQRRTSFLRNKNAHHSLDEPTLHDSSLPGMKTAASESHLVDGYLGIDNERKKSTSKLSLLAEKLSDPKASKAAKNSKSPFATLFRRSKSREPSPTPRDVKSKTLDSLKPGKLGRSQRSNRSIAGSQNMHKGDVEGGSPAINIEGPDGLIPYEFQDVKDIHHGFSNVSMGSDYEMSEAEIAEMNALTETMHEYYYSVRIFPGQDPNQLYVGWVTPGFHMGGRSFDMKKIRNVIISTQDVEYKYRQSVSRKNCYMVCAGVLQQRYGGTHEESSKKSSPGLVIGCYIDTATGILSFSVNGKEVANKYQVEPGTKLFPAVIFEPTIKEMFQFELGRTKNTLPLSAALFRGPKSIQPACPPRLDLQVIKPSHWARVPNTSLKSHSIKMSEVRGWSLVCDEPVSMMAVYIPEEDSCLDVLELIEHPLLLNFHARTLDLYQAVCSHGNHRVAHALTRHIDEKQLYYCIESEYMSGPLRHGFHGLLISMHMEYHSKARFMTQNEYIIPRSEKTRALTLYRKPVEAASVKLSDTIPKVEDSVSIRPCLYTTEKEIEDRAKTIPKESLCPYYPMDKLKQHVIYSLNEAVVKGASHIRDPIGGSNENLFVPLFRVCDNLLLMGLLNDDDLLILLSLIDPASFDPNGERVAVKHGLLSMELAEPVKVEMCRILQHLCDYQLRHRVETIVAFSDHFVGECQTDQLRRYNTIKQSDLPSAVTAKKTREFRCPPQQQMKNLLKFKSEEEFDEDICACREDFRESLLNYHQTLMIHCEMPTLQKQPEANETEQLDDSPKSMKEKLKSLIWRVKKEEEIKEKSSDEETKNDSLQKLIAQTMVRWGEETFLSDQNLVREMFSLLHRQYNGVAELLSALEKAYVISNFSIEDINELLKALGHIRSLLLVQVAVDEEESMKTSLKELMDNKVFFQHPDLMRALCVHETVMQLMVNTLNKAQQHQQAAASEQAAGNRTSIAGAPSESDPSAVQSKQDACAEMVVMCCRFLCYFCRISRQNQRAMFEHLSYLLENSSMLLARPSLRGSCPLDVAYSSLMDNNELALALRESNLERITVYLSRCGLQSNAELLEKGYPDIGWDPVEGERFLDFFRFCVWVNGESVEENANLVVRLLIRKPECLGPALRGEGSGLLKATRDGIKMSEQIAAAKDTNAANFLRVINDDDDTGGEYLFQSKYDFTTLPADDDEDYIDMGCAILNFYSSLVDLLGRCAPDAETLKAGRSNSLRARAILRSLVSMEDLEGVLGLRFILPSGFGQYEEGVPVPLPPGLVPTHKAAIVLFLERVYGIPDRTVFFRLLEDGFLPDLRAATSLDTVTPDESDMALALNRYLCNSVLPLMTAHCHFFRDADHVSALMDNTLNTVYRYTKCRSLTKGQRDVVCDFLVAFTHQLRPPMMTKLLRKMTVDVPALSDSAVVPLRLLTSHYERCGSYYGSHGGWGSFGSASEEERRLTMVLFSGIFDSLAQRGYDPELFSRALPCLSAIGCAMSPDYSLTNQDDISTVQGVEAEYVPNPVNTKSINLNPALEAVVSKFAEHYHDCWAVKKVDQAWVYGTEYNEDKKTHPSLKPYHLLTEAEKFKYTEPVRNSLKCTIALGWSLDCEDSRVLQSNEGIKRRASKSNVHDQGYSPRPYDLRNMTVTREMQNLAERLAENMHEVWFKQKKLDLESIGGGIHPLLVPYDSLTDHEKKRDKEQAQELLKFLQFLGFRISCGSMSQHAHESSSRHGKDNDGGASVSATEKRFAYSLLQKLLEYLDKASINMKQTKPSSRFSRRESYTTATEDVKFFGKVVLPFVERYFHAHRLYFIASPTSPSSSGMASSKEKEMTATLFCKLAQALRSKINAFGHDVNISVRCLQVLVQAVDARSVVKNSPEIIRAHFMPFFNNAAADLANLMDNLHKGRFSHVKGTITRGATSLNYVHMVLLPVLSSLFEHLGHNSYGADILVGEVQLACYRILNALFSLGMSGSSFSHRETISVELARHRPVLGECIGAFASCFPVAFLEPKLNTYNKFSVMYGIKGNIAEHSLEAQDVSTSEGEAKPEEGSDDVMDSLSECVPGLESIITDIDKLAESGGDCQDSPHIMDVTLPMLCSYLPFWWSQGPDNASSTDGNHVTTVTATLMNEVLGKVLRLILNNVNNPNASWMNRIASRVQPIIGNSTPYMVEEHFLPIAQKIQTCALNVEHAEKKLSDRRVSSDNSDLEGELQQYYGVLVRDLYAFYPLLIKYVDLHRSSWLKSPIVAAEELFNCVAYIFTLWSKSLLFKREEQNFVSQNEIDNMALIMPSQAKGLSVVKVEDETRTSGRKKDKKRLEAHNSLNVACLKRLFPIGLSFFSGREQELLQYTKEKLIREPEGDIETFLKALLETVEGEVEPEQWQKLLFRKIGDSKLSSNIELNSEKSIERIVSMARVMFGLHMVEHPSLGLKGAWRKVISSQRKRAVMACFRMVPLYGLPRHRAMNLFLKAYRLTWLATEEVSKNVLIEDLTIAKEEEEEVEKKEVEEDKKPDPLNQLIIALCRGATKEQSDGLEADELYMAYADIMSKSCHGEDEDDDDDGGDDATTSLQEQEMEKQQLLSEQSRLSERGAAEMILLYISATKGVYSPIVDHTIELGISLLRGGNIDVQKRMLKHLKDKKDVGFFTSVAGLMQQCSVLDLDAFERCNKAEGLGMSTDTGPGEKNLHDAEFTCKLFRFLQLLCEGHNLEFQNYLRTQAGNNTTVNIIICTVDYLLRLQESIMDFYWHYSGKDLIDPAGKANFCRAIMVAKYVFRSLTEYIQGPCAQNQLALAHSRLWDAVGGFLYIFAQMQDKLSKDFEQLELLREFMNLQKEMMIMLLSMLEGNVMHGPIGKQMVDTLVESSGNVEMILKFFDIFLKMKNITSSESFLEFDANQDGTVSLKEFRNAMEQQKVYSNEEIDYIMMCVDVDQDGKVDYDEFTERFHNPAKDIGFTMAVLLTNLSEHSPNDPRLERFLEKARSVLDYFKPYLGRIEIMGSANRIERIYFEIKQSQIDQWEKPQIKESKRSFLHSVINEGGDKEKLESFVNFCEDTIFEMQHATSITGEELKLSSVIGGVGAGSILEPVKATYRTIRDFIGSLLSLFTWSNIKNTYHTFRSMTYGQLFMMILKGNFQFGLSILTLIFHIFWTLAKFLINMMMGDRGMEVTSDAVKAAATKHPPAIMPAPLALGAPETPSGAAPAGPKVTQENGGPVKTFPAKKENGLKESISVTEGQTAPEVDATTINGSVPSKELPSATSEGPNEMLLEEKFLIAESVPEIPAPAGTSTNEATNGTPTTDSGKGEELEGEEGIVAGEEEVPYETKAFDYGKYILSYFARNFYNFKYVALALAFFINFILLFYKVNKVTQAMVGGEEESTGSNGTSDDDDAEEVVMMEEDVDYLLPVLEVLAVLHSIASFSMLVAYYCLKVPLVIFKREKEIARKLEFEGLYIAEQPDEDDIKAQWDKLVLSTGSFPQSYWDKFVKKKVRLRYAEQYDYESISNLLGMKKGDSITIEDTVEHTGMLPAFLSNMDWQYQLWKWGVIFTDNSFLYILWYFTFSVLGNFNHFFFAAHLIDVAIGFKTLRTILQSVTHNGKQLVLTVMLTSIVVYIYTVIAFNFFRKFYVKEEDGQVDYKCHDMATCFVYHLHTGLRAGGGIGDEIEPADGDPSEAYRIIFDITFFFFIIVILLAIIQGLIIDAFGELRDQLEQVKEDMESKCFICGIGKEFFDKVPHGFDTHVMNEHNFANYMFFLMHLINKPDTEYTGQETYVWEMYQQRCWDFFPVGDCFRKQYEDEASS</sequence>
<dbReference type="Gene3D" id="1.10.238.10">
    <property type="entry name" value="EF-hand"/>
    <property type="match status" value="1"/>
</dbReference>
<dbReference type="SMART" id="SM00449">
    <property type="entry name" value="SPRY"/>
    <property type="match status" value="3"/>
</dbReference>
<dbReference type="GO" id="GO:0030018">
    <property type="term" value="C:Z disc"/>
    <property type="evidence" value="ECO:0007669"/>
    <property type="project" value="TreeGrafter"/>
</dbReference>
<feature type="transmembrane region" description="Helical" evidence="16">
    <location>
        <begin position="4716"/>
        <end position="4734"/>
    </location>
</feature>
<dbReference type="GO" id="GO:0005219">
    <property type="term" value="F:ryanodine-sensitive calcium-release channel activity"/>
    <property type="evidence" value="ECO:0007669"/>
    <property type="project" value="InterPro"/>
</dbReference>
<evidence type="ECO:0000256" key="7">
    <source>
        <dbReference type="ARBA" id="ARBA00022837"/>
    </source>
</evidence>
<dbReference type="FunFam" id="1.10.287.70:FF:000017">
    <property type="entry name" value="ryanodine receptor isoform X2"/>
    <property type="match status" value="1"/>
</dbReference>
<dbReference type="PANTHER" id="PTHR46399">
    <property type="entry name" value="B30.2/SPRY DOMAIN-CONTAINING PROTEIN"/>
    <property type="match status" value="1"/>
</dbReference>
<dbReference type="InterPro" id="IPR013333">
    <property type="entry name" value="Ryan_recept"/>
</dbReference>
<dbReference type="PROSITE" id="PS50222">
    <property type="entry name" value="EF_HAND_2"/>
    <property type="match status" value="1"/>
</dbReference>
<feature type="compositionally biased region" description="Polar residues" evidence="15">
    <location>
        <begin position="4658"/>
        <end position="4673"/>
    </location>
</feature>
<proteinExistence type="predicted"/>
<dbReference type="Gene3D" id="1.25.10.30">
    <property type="entry name" value="IP3 receptor type 1 binding core, RIH domain"/>
    <property type="match status" value="1"/>
</dbReference>
<evidence type="ECO:0000256" key="3">
    <source>
        <dbReference type="ARBA" id="ARBA00022568"/>
    </source>
</evidence>
<dbReference type="InterPro" id="IPR036300">
    <property type="entry name" value="MIR_dom_sf"/>
</dbReference>
<dbReference type="InterPro" id="IPR011992">
    <property type="entry name" value="EF-hand-dom_pair"/>
</dbReference>
<feature type="region of interest" description="Disordered" evidence="15">
    <location>
        <begin position="3413"/>
        <end position="3432"/>
    </location>
</feature>
<dbReference type="InterPro" id="IPR003032">
    <property type="entry name" value="Ryanodine_rcpt"/>
</dbReference>
<feature type="region of interest" description="Disordered" evidence="15">
    <location>
        <begin position="4653"/>
        <end position="4689"/>
    </location>
</feature>
<accession>A0AA36B9A0</accession>
<dbReference type="InterPro" id="IPR000699">
    <property type="entry name" value="RIH_dom"/>
</dbReference>
<evidence type="ECO:0000256" key="15">
    <source>
        <dbReference type="SAM" id="MobiDB-lite"/>
    </source>
</evidence>
<dbReference type="Pfam" id="PF21119">
    <property type="entry name" value="RYDR_Jsol"/>
    <property type="match status" value="1"/>
</dbReference>
<dbReference type="Pfam" id="PF06459">
    <property type="entry name" value="RR_TM4-6"/>
    <property type="match status" value="1"/>
</dbReference>
<keyword evidence="13" id="KW-0407">Ion channel</keyword>
<dbReference type="InterPro" id="IPR002048">
    <property type="entry name" value="EF_hand_dom"/>
</dbReference>
<dbReference type="InterPro" id="IPR013320">
    <property type="entry name" value="ConA-like_dom_sf"/>
</dbReference>
<organism evidence="20 21">
    <name type="scientific">Octopus vulgaris</name>
    <name type="common">Common octopus</name>
    <dbReference type="NCBI Taxonomy" id="6645"/>
    <lineage>
        <taxon>Eukaryota</taxon>
        <taxon>Metazoa</taxon>
        <taxon>Spiralia</taxon>
        <taxon>Lophotrochozoa</taxon>
        <taxon>Mollusca</taxon>
        <taxon>Cephalopoda</taxon>
        <taxon>Coleoidea</taxon>
        <taxon>Octopodiformes</taxon>
        <taxon>Octopoda</taxon>
        <taxon>Incirrata</taxon>
        <taxon>Octopodidae</taxon>
        <taxon>Octopus</taxon>
    </lineage>
</organism>
<dbReference type="Pfam" id="PF08709">
    <property type="entry name" value="Ins145_P3_rec"/>
    <property type="match status" value="1"/>
</dbReference>
<dbReference type="FunFam" id="2.80.10.50:FF:000021">
    <property type="entry name" value="Ryanodine receptor, isoform F"/>
    <property type="match status" value="1"/>
</dbReference>
<evidence type="ECO:0000256" key="2">
    <source>
        <dbReference type="ARBA" id="ARBA00022448"/>
    </source>
</evidence>
<evidence type="ECO:0000256" key="13">
    <source>
        <dbReference type="ARBA" id="ARBA00023303"/>
    </source>
</evidence>
<dbReference type="PANTHER" id="PTHR46399:SF8">
    <property type="entry name" value="B30.2_SPRY DOMAIN-CONTAINING PROTEIN"/>
    <property type="match status" value="1"/>
</dbReference>
<dbReference type="InterPro" id="IPR035910">
    <property type="entry name" value="RyR/IP3R_RIH_dom_sf"/>
</dbReference>
<keyword evidence="7" id="KW-0106">Calcium</keyword>
<comment type="subcellular location">
    <subcellularLocation>
        <location evidence="1">Sarcoplasmic reticulum membrane</location>
        <topology evidence="1">Multi-pass membrane protein</topology>
    </subcellularLocation>
</comment>
<evidence type="ECO:0000256" key="5">
    <source>
        <dbReference type="ARBA" id="ARBA00022692"/>
    </source>
</evidence>
<dbReference type="InterPro" id="IPR005821">
    <property type="entry name" value="Ion_trans_dom"/>
</dbReference>
<dbReference type="InterPro" id="IPR048581">
    <property type="entry name" value="RYDR_Jsol"/>
</dbReference>
<dbReference type="PROSITE" id="PS50188">
    <property type="entry name" value="B302_SPRY"/>
    <property type="match status" value="3"/>
</dbReference>
<dbReference type="GO" id="GO:0006874">
    <property type="term" value="P:intracellular calcium ion homeostasis"/>
    <property type="evidence" value="ECO:0007669"/>
    <property type="project" value="InterPro"/>
</dbReference>
<feature type="domain" description="EF-hand" evidence="18">
    <location>
        <begin position="4289"/>
        <end position="4324"/>
    </location>
</feature>
<keyword evidence="11 16" id="KW-0472">Membrane</keyword>
<feature type="region of interest" description="Disordered" evidence="15">
    <location>
        <begin position="1453"/>
        <end position="1528"/>
    </location>
</feature>
<keyword evidence="3" id="KW-0109">Calcium transport</keyword>
<dbReference type="InterPro" id="IPR035764">
    <property type="entry name" value="SPRY2_RyR"/>
</dbReference>
<dbReference type="PRINTS" id="PR00795">
    <property type="entry name" value="RYANODINER"/>
</dbReference>
<dbReference type="GO" id="GO:0033017">
    <property type="term" value="C:sarcoplasmic reticulum membrane"/>
    <property type="evidence" value="ECO:0007669"/>
    <property type="project" value="UniProtKB-SubCell"/>
</dbReference>
<dbReference type="FunFam" id="1.25.10.30:FF:000002">
    <property type="entry name" value="ryanodine receptor isoform X2"/>
    <property type="match status" value="1"/>
</dbReference>
<dbReference type="GO" id="GO:0034704">
    <property type="term" value="C:calcium channel complex"/>
    <property type="evidence" value="ECO:0007669"/>
    <property type="project" value="TreeGrafter"/>
</dbReference>
<dbReference type="SUPFAM" id="SSF82109">
    <property type="entry name" value="MIR domain"/>
    <property type="match status" value="2"/>
</dbReference>
<dbReference type="Pfam" id="PF00520">
    <property type="entry name" value="Ion_trans"/>
    <property type="match status" value="1"/>
</dbReference>
<feature type="transmembrane region" description="Helical" evidence="16">
    <location>
        <begin position="4774"/>
        <end position="4800"/>
    </location>
</feature>
<dbReference type="Pfam" id="PF02815">
    <property type="entry name" value="MIR"/>
    <property type="match status" value="1"/>
</dbReference>
<keyword evidence="6" id="KW-0677">Repeat</keyword>
<evidence type="ECO:0000313" key="21">
    <source>
        <dbReference type="Proteomes" id="UP001162480"/>
    </source>
</evidence>
<dbReference type="CDD" id="cd12877">
    <property type="entry name" value="SPRY1_RyR"/>
    <property type="match status" value="1"/>
</dbReference>
<dbReference type="CDD" id="cd00051">
    <property type="entry name" value="EFh"/>
    <property type="match status" value="1"/>
</dbReference>
<gene>
    <name evidence="20" type="ORF">OCTVUL_1B000142</name>
</gene>
<dbReference type="Gene3D" id="2.80.10.50">
    <property type="match status" value="2"/>
</dbReference>
<dbReference type="GO" id="GO:0042383">
    <property type="term" value="C:sarcolemma"/>
    <property type="evidence" value="ECO:0007669"/>
    <property type="project" value="TreeGrafter"/>
</dbReference>
<dbReference type="Proteomes" id="UP001162480">
    <property type="component" value="Chromosome 11"/>
</dbReference>
<dbReference type="SMART" id="SM00054">
    <property type="entry name" value="EFh"/>
    <property type="match status" value="2"/>
</dbReference>
<feature type="domain" description="MIR" evidence="19">
    <location>
        <begin position="102"/>
        <end position="162"/>
    </location>
</feature>
<dbReference type="InterPro" id="IPR003877">
    <property type="entry name" value="SPRY_dom"/>
</dbReference>
<protein>
    <submittedName>
        <fullName evidence="20">Ryanodine receptor-like isoform X8</fullName>
    </submittedName>
</protein>
<dbReference type="EMBL" id="OX597824">
    <property type="protein sequence ID" value="CAI9729939.1"/>
    <property type="molecule type" value="Genomic_DNA"/>
</dbReference>
<dbReference type="InterPro" id="IPR043136">
    <property type="entry name" value="B30.2/SPRY_sf"/>
</dbReference>
<evidence type="ECO:0000256" key="14">
    <source>
        <dbReference type="ARBA" id="ARBA00036634"/>
    </source>
</evidence>
<feature type="transmembrane region" description="Helical" evidence="16">
    <location>
        <begin position="4507"/>
        <end position="4529"/>
    </location>
</feature>
<feature type="region of interest" description="Disordered" evidence="15">
    <location>
        <begin position="2333"/>
        <end position="2358"/>
    </location>
</feature>
<dbReference type="Pfam" id="PF01365">
    <property type="entry name" value="RYDR_ITPR"/>
    <property type="match status" value="2"/>
</dbReference>
<evidence type="ECO:0000259" key="18">
    <source>
        <dbReference type="PROSITE" id="PS50222"/>
    </source>
</evidence>
<dbReference type="InterPro" id="IPR013662">
    <property type="entry name" value="RIH_assoc-dom"/>
</dbReference>
<keyword evidence="10" id="KW-0406">Ion transport</keyword>
<feature type="domain" description="B30.2/SPRY" evidence="17">
    <location>
        <begin position="599"/>
        <end position="807"/>
    </location>
</feature>
<dbReference type="CDD" id="cd12879">
    <property type="entry name" value="SPRY3_RyR"/>
    <property type="match status" value="1"/>
</dbReference>
<dbReference type="GO" id="GO:0014808">
    <property type="term" value="P:release of sequestered calcium ion into cytosol by sarcoplasmic reticulum"/>
    <property type="evidence" value="ECO:0007669"/>
    <property type="project" value="TreeGrafter"/>
</dbReference>
<evidence type="ECO:0000256" key="8">
    <source>
        <dbReference type="ARBA" id="ARBA00022951"/>
    </source>
</evidence>
<dbReference type="SUPFAM" id="SSF49899">
    <property type="entry name" value="Concanavalin A-like lectins/glucanases"/>
    <property type="match status" value="3"/>
</dbReference>
<keyword evidence="9 16" id="KW-1133">Transmembrane helix</keyword>
<feature type="compositionally biased region" description="Acidic residues" evidence="15">
    <location>
        <begin position="4679"/>
        <end position="4689"/>
    </location>
</feature>
<evidence type="ECO:0000256" key="4">
    <source>
        <dbReference type="ARBA" id="ARBA00022673"/>
    </source>
</evidence>
<evidence type="ECO:0000256" key="11">
    <source>
        <dbReference type="ARBA" id="ARBA00023136"/>
    </source>
</evidence>
<evidence type="ECO:0000259" key="17">
    <source>
        <dbReference type="PROSITE" id="PS50188"/>
    </source>
</evidence>
<keyword evidence="12" id="KW-1071">Ligand-gated ion channel</keyword>
<evidence type="ECO:0000256" key="10">
    <source>
        <dbReference type="ARBA" id="ARBA00023065"/>
    </source>
</evidence>
<dbReference type="SMART" id="SM00472">
    <property type="entry name" value="MIR"/>
    <property type="match status" value="4"/>
</dbReference>
<feature type="domain" description="B30.2/SPRY" evidence="17">
    <location>
        <begin position="1021"/>
        <end position="1222"/>
    </location>
</feature>
<dbReference type="Gene3D" id="6.20.350.10">
    <property type="match status" value="1"/>
</dbReference>
<feature type="transmembrane region" description="Helical" evidence="16">
    <location>
        <begin position="4969"/>
        <end position="4992"/>
    </location>
</feature>
<feature type="region of interest" description="Disordered" evidence="15">
    <location>
        <begin position="4566"/>
        <end position="4592"/>
    </location>
</feature>